<keyword evidence="2" id="KW-1185">Reference proteome</keyword>
<gene>
    <name evidence="1" type="ORF">PIGHUM_04498</name>
</gene>
<sequence>MLTKADFQKAIRDSINAYPNVAPLFQAGDPRIMQHLDAMATMLSMLSAQVETAQAEPFEKARDSTVLADAAMRGIVRKGKPARVRLRAVNTGSDPFTVESARTLLDASGLAWRVETAATVEPGGSATFEASQISSTRVRHIVSGTEPFYAIQVPAPGDDSYLCAIAVSDVDGAFEHRDRYVNTDVDERVFHVEADDQQRVYVRFGFDGVVGVQPKDGAEIDLTVFYTAGEVSPAYGSPFSFEYLGAPAEAAITMSMDALLVAGQNPMPMAVLRDLARYPSVYDNNAVFLGEFDFLVRRKFPTLKFLSVWNESAEEQARGPSFDNINALFVACLSSDGGEQVRHEDDPGTPVAPLVIEGDSLTATQQEIKAAILAADDSYRVHFFTPVRSKIRMTINARVSTSYVASDVKEKITEALLAEFGQDSAAARRGRQRPLYQRVYALLRKKVQALSDGEADLTVNIVEPESLLARPEMWRYLDHDTLAVNVETVNIVTPSWGG</sequence>
<name>A0A3P4B7W4_9BURK</name>
<dbReference type="OrthoDB" id="6703335at2"/>
<dbReference type="AlphaFoldDB" id="A0A3P4B7W4"/>
<evidence type="ECO:0008006" key="3">
    <source>
        <dbReference type="Google" id="ProtNLM"/>
    </source>
</evidence>
<reference evidence="1 2" key="1">
    <citation type="submission" date="2018-10" db="EMBL/GenBank/DDBJ databases">
        <authorList>
            <person name="Criscuolo A."/>
        </authorList>
    </citation>
    <scope>NUCLEOTIDE SEQUENCE [LARGE SCALE GENOMIC DNA]</scope>
    <source>
        <strain evidence="1">DnA1</strain>
    </source>
</reference>
<accession>A0A3P4B7W4</accession>
<dbReference type="EMBL" id="UWPJ01000039">
    <property type="protein sequence ID" value="VCU72399.1"/>
    <property type="molecule type" value="Genomic_DNA"/>
</dbReference>
<dbReference type="Proteomes" id="UP000277294">
    <property type="component" value="Unassembled WGS sequence"/>
</dbReference>
<evidence type="ECO:0000313" key="2">
    <source>
        <dbReference type="Proteomes" id="UP000277294"/>
    </source>
</evidence>
<organism evidence="1 2">
    <name type="scientific">Pigmentiphaga humi</name>
    <dbReference type="NCBI Taxonomy" id="2478468"/>
    <lineage>
        <taxon>Bacteria</taxon>
        <taxon>Pseudomonadati</taxon>
        <taxon>Pseudomonadota</taxon>
        <taxon>Betaproteobacteria</taxon>
        <taxon>Burkholderiales</taxon>
        <taxon>Alcaligenaceae</taxon>
        <taxon>Pigmentiphaga</taxon>
    </lineage>
</organism>
<protein>
    <recommendedName>
        <fullName evidence="3">Baseplate J-like protein</fullName>
    </recommendedName>
</protein>
<dbReference type="RefSeq" id="WP_124081949.1">
    <property type="nucleotide sequence ID" value="NZ_UWPJ01000039.1"/>
</dbReference>
<proteinExistence type="predicted"/>
<evidence type="ECO:0000313" key="1">
    <source>
        <dbReference type="EMBL" id="VCU72399.1"/>
    </source>
</evidence>